<dbReference type="SUPFAM" id="SSF46785">
    <property type="entry name" value="Winged helix' DNA-binding domain"/>
    <property type="match status" value="1"/>
</dbReference>
<comment type="similarity">
    <text evidence="1">Belongs to the LysR transcriptional regulatory family.</text>
</comment>
<dbReference type="GO" id="GO:0003700">
    <property type="term" value="F:DNA-binding transcription factor activity"/>
    <property type="evidence" value="ECO:0007669"/>
    <property type="project" value="InterPro"/>
</dbReference>
<dbReference type="InterPro" id="IPR000847">
    <property type="entry name" value="LysR_HTH_N"/>
</dbReference>
<evidence type="ECO:0000259" key="5">
    <source>
        <dbReference type="PROSITE" id="PS50931"/>
    </source>
</evidence>
<dbReference type="SUPFAM" id="SSF53850">
    <property type="entry name" value="Periplasmic binding protein-like II"/>
    <property type="match status" value="1"/>
</dbReference>
<dbReference type="PANTHER" id="PTHR30118:SF15">
    <property type="entry name" value="TRANSCRIPTIONAL REGULATORY PROTEIN"/>
    <property type="match status" value="1"/>
</dbReference>
<dbReference type="Pfam" id="PF00126">
    <property type="entry name" value="HTH_1"/>
    <property type="match status" value="1"/>
</dbReference>
<keyword evidence="2" id="KW-0805">Transcription regulation</keyword>
<dbReference type="STRING" id="715226.ABI_01760"/>
<organism evidence="6 7">
    <name type="scientific">Asticcacaulis biprosthecium C19</name>
    <dbReference type="NCBI Taxonomy" id="715226"/>
    <lineage>
        <taxon>Bacteria</taxon>
        <taxon>Pseudomonadati</taxon>
        <taxon>Pseudomonadota</taxon>
        <taxon>Alphaproteobacteria</taxon>
        <taxon>Caulobacterales</taxon>
        <taxon>Caulobacteraceae</taxon>
        <taxon>Asticcacaulis</taxon>
    </lineage>
</organism>
<dbReference type="InterPro" id="IPR005119">
    <property type="entry name" value="LysR_subst-bd"/>
</dbReference>
<dbReference type="RefSeq" id="WP_006270909.1">
    <property type="nucleotide sequence ID" value="NZ_GL883077.1"/>
</dbReference>
<evidence type="ECO:0000313" key="7">
    <source>
        <dbReference type="Proteomes" id="UP000006512"/>
    </source>
</evidence>
<dbReference type="Proteomes" id="UP000006512">
    <property type="component" value="Unassembled WGS sequence"/>
</dbReference>
<dbReference type="GO" id="GO:0003677">
    <property type="term" value="F:DNA binding"/>
    <property type="evidence" value="ECO:0007669"/>
    <property type="project" value="UniProtKB-KW"/>
</dbReference>
<dbReference type="HOGENOM" id="CLU_039613_39_3_5"/>
<dbReference type="AlphaFoldDB" id="F4QIA8"/>
<dbReference type="Gene3D" id="1.10.10.10">
    <property type="entry name" value="Winged helix-like DNA-binding domain superfamily/Winged helix DNA-binding domain"/>
    <property type="match status" value="1"/>
</dbReference>
<dbReference type="Gene3D" id="3.40.190.10">
    <property type="entry name" value="Periplasmic binding protein-like II"/>
    <property type="match status" value="2"/>
</dbReference>
<sequence>MTRPDLNQLITLDVLLAEGSVARAAKRLRLSPSAMSRALARLRDTLGDPLLVRAGRGLVPTPRALELRERTARLVEDAQGLLRPADVLNLKGLSRSFTLRTSDGFVETFGPELIRRVAESAPGVRLRFVQKPDRDSGPLRDGSVDMETGVVGAVIGPEIRAQALFRDHFVAVVRRDHPISDMTAAAYSAGRHVGVARRGPDKGPIDDALAPLGIERDLAVLAGGYSAVLALVSSSDLIATVPQRHTEGLRHGMTTFSLPFAVAGVTVSLLWHPRLDADPAHRWLRDCVRAVCGHRAHGLPDDPEGS</sequence>
<dbReference type="InterPro" id="IPR036388">
    <property type="entry name" value="WH-like_DNA-bd_sf"/>
</dbReference>
<dbReference type="PANTHER" id="PTHR30118">
    <property type="entry name" value="HTH-TYPE TRANSCRIPTIONAL REGULATOR LEUO-RELATED"/>
    <property type="match status" value="1"/>
</dbReference>
<dbReference type="OrthoDB" id="8455878at2"/>
<accession>F4QIA8</accession>
<dbReference type="CDD" id="cd08460">
    <property type="entry name" value="PBP2_DntR_like_1"/>
    <property type="match status" value="1"/>
</dbReference>
<name>F4QIA8_9CAUL</name>
<keyword evidence="7" id="KW-1185">Reference proteome</keyword>
<dbReference type="InterPro" id="IPR050389">
    <property type="entry name" value="LysR-type_TF"/>
</dbReference>
<dbReference type="eggNOG" id="COG0583">
    <property type="taxonomic scope" value="Bacteria"/>
</dbReference>
<dbReference type="EMBL" id="GL883077">
    <property type="protein sequence ID" value="EGF91746.1"/>
    <property type="molecule type" value="Genomic_DNA"/>
</dbReference>
<evidence type="ECO:0000256" key="3">
    <source>
        <dbReference type="ARBA" id="ARBA00023125"/>
    </source>
</evidence>
<evidence type="ECO:0000256" key="4">
    <source>
        <dbReference type="ARBA" id="ARBA00023163"/>
    </source>
</evidence>
<gene>
    <name evidence="6" type="ORF">ABI_01760</name>
</gene>
<proteinExistence type="inferred from homology"/>
<evidence type="ECO:0000256" key="1">
    <source>
        <dbReference type="ARBA" id="ARBA00009437"/>
    </source>
</evidence>
<feature type="domain" description="HTH lysR-type" evidence="5">
    <location>
        <begin position="4"/>
        <end position="61"/>
    </location>
</feature>
<dbReference type="InterPro" id="IPR036390">
    <property type="entry name" value="WH_DNA-bd_sf"/>
</dbReference>
<protein>
    <submittedName>
        <fullName evidence="6">Bacterial regulatory helix-turn-helix protein, lysR family protein</fullName>
    </submittedName>
</protein>
<keyword evidence="4" id="KW-0804">Transcription</keyword>
<evidence type="ECO:0000256" key="2">
    <source>
        <dbReference type="ARBA" id="ARBA00023015"/>
    </source>
</evidence>
<dbReference type="Pfam" id="PF03466">
    <property type="entry name" value="LysR_substrate"/>
    <property type="match status" value="1"/>
</dbReference>
<dbReference type="PROSITE" id="PS50931">
    <property type="entry name" value="HTH_LYSR"/>
    <property type="match status" value="1"/>
</dbReference>
<reference evidence="7" key="1">
    <citation type="submission" date="2011-03" db="EMBL/GenBank/DDBJ databases">
        <title>Draft genome sequence of Brevundimonas diminuta.</title>
        <authorList>
            <person name="Brown P.J.B."/>
            <person name="Buechlein A."/>
            <person name="Hemmerich C."/>
            <person name="Brun Y.V."/>
        </authorList>
    </citation>
    <scope>NUCLEOTIDE SEQUENCE [LARGE SCALE GENOMIC DNA]</scope>
    <source>
        <strain evidence="7">C19</strain>
    </source>
</reference>
<evidence type="ECO:0000313" key="6">
    <source>
        <dbReference type="EMBL" id="EGF91746.1"/>
    </source>
</evidence>
<keyword evidence="3" id="KW-0238">DNA-binding</keyword>